<dbReference type="Proteomes" id="UP000552709">
    <property type="component" value="Unassembled WGS sequence"/>
</dbReference>
<comment type="caution">
    <text evidence="2">The sequence shown here is derived from an EMBL/GenBank/DDBJ whole genome shotgun (WGS) entry which is preliminary data.</text>
</comment>
<evidence type="ECO:0000313" key="3">
    <source>
        <dbReference type="Proteomes" id="UP000552709"/>
    </source>
</evidence>
<accession>A0A7W8JZ57</accession>
<feature type="region of interest" description="Disordered" evidence="1">
    <location>
        <begin position="1"/>
        <end position="20"/>
    </location>
</feature>
<proteinExistence type="predicted"/>
<protein>
    <submittedName>
        <fullName evidence="2">Uncharacterized protein</fullName>
    </submittedName>
</protein>
<organism evidence="2 3">
    <name type="scientific">Deinococcus humi</name>
    <dbReference type="NCBI Taxonomy" id="662880"/>
    <lineage>
        <taxon>Bacteria</taxon>
        <taxon>Thermotogati</taxon>
        <taxon>Deinococcota</taxon>
        <taxon>Deinococci</taxon>
        <taxon>Deinococcales</taxon>
        <taxon>Deinococcaceae</taxon>
        <taxon>Deinococcus</taxon>
    </lineage>
</organism>
<name>A0A7W8JZ57_9DEIO</name>
<evidence type="ECO:0000256" key="1">
    <source>
        <dbReference type="SAM" id="MobiDB-lite"/>
    </source>
</evidence>
<sequence>MSNQNSAAIPPAQLSPAHKEPYERPSLTALGAWSVVTLQQSVPITILPSVTSWLKGRDS</sequence>
<reference evidence="2 3" key="1">
    <citation type="submission" date="2020-08" db="EMBL/GenBank/DDBJ databases">
        <title>Genomic Encyclopedia of Type Strains, Phase IV (KMG-IV): sequencing the most valuable type-strain genomes for metagenomic binning, comparative biology and taxonomic classification.</title>
        <authorList>
            <person name="Goeker M."/>
        </authorList>
    </citation>
    <scope>NUCLEOTIDE SEQUENCE [LARGE SCALE GENOMIC DNA]</scope>
    <source>
        <strain evidence="2 3">DSM 27939</strain>
    </source>
</reference>
<dbReference type="RefSeq" id="WP_184135218.1">
    <property type="nucleotide sequence ID" value="NZ_JACHFL010000011.1"/>
</dbReference>
<dbReference type="AlphaFoldDB" id="A0A7W8JZ57"/>
<evidence type="ECO:0000313" key="2">
    <source>
        <dbReference type="EMBL" id="MBB5364608.1"/>
    </source>
</evidence>
<keyword evidence="3" id="KW-1185">Reference proteome</keyword>
<gene>
    <name evidence="2" type="ORF">HNQ08_003721</name>
</gene>
<dbReference type="EMBL" id="JACHFL010000011">
    <property type="protein sequence ID" value="MBB5364608.1"/>
    <property type="molecule type" value="Genomic_DNA"/>
</dbReference>